<protein>
    <submittedName>
        <fullName evidence="2">Uncharacterized protein</fullName>
    </submittedName>
</protein>
<dbReference type="EMBL" id="LR796670">
    <property type="protein sequence ID" value="CAB4158535.1"/>
    <property type="molecule type" value="Genomic_DNA"/>
</dbReference>
<reference evidence="2" key="1">
    <citation type="submission" date="2020-04" db="EMBL/GenBank/DDBJ databases">
        <authorList>
            <person name="Chiriac C."/>
            <person name="Salcher M."/>
            <person name="Ghai R."/>
            <person name="Kavagutti S V."/>
        </authorList>
    </citation>
    <scope>NUCLEOTIDE SEQUENCE</scope>
</reference>
<gene>
    <name evidence="2" type="ORF">UFOVP699_16</name>
</gene>
<evidence type="ECO:0000313" key="2">
    <source>
        <dbReference type="EMBL" id="CAB4158535.1"/>
    </source>
</evidence>
<evidence type="ECO:0000256" key="1">
    <source>
        <dbReference type="SAM" id="Coils"/>
    </source>
</evidence>
<name>A0A6J5NN03_9CAUD</name>
<proteinExistence type="predicted"/>
<accession>A0A6J5NN03</accession>
<keyword evidence="1" id="KW-0175">Coiled coil</keyword>
<organism evidence="2">
    <name type="scientific">uncultured Caudovirales phage</name>
    <dbReference type="NCBI Taxonomy" id="2100421"/>
    <lineage>
        <taxon>Viruses</taxon>
        <taxon>Duplodnaviria</taxon>
        <taxon>Heunggongvirae</taxon>
        <taxon>Uroviricota</taxon>
        <taxon>Caudoviricetes</taxon>
        <taxon>Peduoviridae</taxon>
        <taxon>Maltschvirus</taxon>
        <taxon>Maltschvirus maltsch</taxon>
    </lineage>
</organism>
<feature type="coiled-coil region" evidence="1">
    <location>
        <begin position="458"/>
        <end position="492"/>
    </location>
</feature>
<sequence>MAVTPLIKPVQDKKGIFYNFQSALEDINITLSNSDNAVRFSKFALLRIPEIGEPNNLETDNKIQFAALGETAIVEGLNADNNVNLAESFQNYALNFETLLISRPQYKKNEKLTVSERVFWKWLKELGAIRFQDANALEKNTTVLGTEARFVEKTETSSTYNKVVKYVGDIDVVNTLKSNENSYTEVYIHVPTTVGTTPYVLFKSVKDDNYFPNMTVVNNATDPLNIEYLAGRNFNDTHPFGLSLKGYYDLDDQSVLTQIKNSYAGSYSTGNWFNSTINNAYYTDNYNNTSEYNVAADQFLTKQLGLNFVEYPRTTLDGISIDFDLDNYKLASENPEIKVFSQFNDYVANRDFEFNAILVYYDTYDPNNLDSSGSPIDLRTNLYGVLFLDKIQQDGLEFSIPAISKYRPNPLNKTNGNAFSFKLNLKLDTSAEDAQVQKSINDYSTFSLELFTDVLTQFKQLQTRFNDKLLELDQLQQDVNNLRDLLINLNDLTEVSNRLTNLETSVTENQAIFNNTGEIVKMIENTNDRLNSILNGTSNITISYDLSAIRPGLGIGVDTRTPGIARISNLNQSYNISNNSVTNVFSNNVIDLVNYTNYVVHQNGGISIGLANDLEIFINDTNVAWKKGQVLRLVFEDELDPGIFDIKIYTDALNKNNTGIYGKLLAVYSDLDFSVSSNKPIFEIVCLDDVNFVFRIDKIR</sequence>